<keyword evidence="3" id="KW-0804">Transcription</keyword>
<accession>A0A5A7SAJ3</accession>
<feature type="domain" description="HTH tetR-type" evidence="5">
    <location>
        <begin position="1"/>
        <end position="47"/>
    </location>
</feature>
<dbReference type="InterPro" id="IPR001647">
    <property type="entry name" value="HTH_TetR"/>
</dbReference>
<gene>
    <name evidence="6" type="ORF">FOY51_10560</name>
</gene>
<organism evidence="6 7">
    <name type="scientific">Antrihabitans cavernicola</name>
    <dbReference type="NCBI Taxonomy" id="2495913"/>
    <lineage>
        <taxon>Bacteria</taxon>
        <taxon>Bacillati</taxon>
        <taxon>Actinomycetota</taxon>
        <taxon>Actinomycetes</taxon>
        <taxon>Mycobacteriales</taxon>
        <taxon>Nocardiaceae</taxon>
        <taxon>Antrihabitans</taxon>
    </lineage>
</organism>
<dbReference type="PANTHER" id="PTHR30055">
    <property type="entry name" value="HTH-TYPE TRANSCRIPTIONAL REGULATOR RUTR"/>
    <property type="match status" value="1"/>
</dbReference>
<protein>
    <submittedName>
        <fullName evidence="6">TetR/AcrR family transcriptional regulator</fullName>
    </submittedName>
</protein>
<dbReference type="GO" id="GO:0003700">
    <property type="term" value="F:DNA-binding transcription factor activity"/>
    <property type="evidence" value="ECO:0007669"/>
    <property type="project" value="TreeGrafter"/>
</dbReference>
<evidence type="ECO:0000256" key="4">
    <source>
        <dbReference type="PROSITE-ProRule" id="PRU00335"/>
    </source>
</evidence>
<keyword evidence="1" id="KW-0805">Transcription regulation</keyword>
<dbReference type="OrthoDB" id="9796019at2"/>
<keyword evidence="2 4" id="KW-0238">DNA-binding</keyword>
<dbReference type="PANTHER" id="PTHR30055:SF148">
    <property type="entry name" value="TETR-FAMILY TRANSCRIPTIONAL REGULATOR"/>
    <property type="match status" value="1"/>
</dbReference>
<dbReference type="PROSITE" id="PS50977">
    <property type="entry name" value="HTH_TETR_2"/>
    <property type="match status" value="1"/>
</dbReference>
<reference evidence="6 7" key="1">
    <citation type="submission" date="2019-07" db="EMBL/GenBank/DDBJ databases">
        <title>Rhodococcus cavernicolus sp. nov., isolated from a cave.</title>
        <authorList>
            <person name="Lee S.D."/>
        </authorList>
    </citation>
    <scope>NUCLEOTIDE SEQUENCE [LARGE SCALE GENOMIC DNA]</scope>
    <source>
        <strain evidence="6 7">C1-24</strain>
    </source>
</reference>
<dbReference type="Pfam" id="PF16859">
    <property type="entry name" value="TetR_C_11"/>
    <property type="match status" value="1"/>
</dbReference>
<name>A0A5A7SAJ3_9NOCA</name>
<evidence type="ECO:0000256" key="2">
    <source>
        <dbReference type="ARBA" id="ARBA00023125"/>
    </source>
</evidence>
<dbReference type="Pfam" id="PF00440">
    <property type="entry name" value="TetR_N"/>
    <property type="match status" value="1"/>
</dbReference>
<dbReference type="Gene3D" id="1.10.357.10">
    <property type="entry name" value="Tetracycline Repressor, domain 2"/>
    <property type="match status" value="1"/>
</dbReference>
<dbReference type="InterPro" id="IPR011075">
    <property type="entry name" value="TetR_C"/>
</dbReference>
<dbReference type="InterPro" id="IPR009057">
    <property type="entry name" value="Homeodomain-like_sf"/>
</dbReference>
<proteinExistence type="predicted"/>
<evidence type="ECO:0000313" key="7">
    <source>
        <dbReference type="Proteomes" id="UP000322244"/>
    </source>
</evidence>
<dbReference type="InterPro" id="IPR050109">
    <property type="entry name" value="HTH-type_TetR-like_transc_reg"/>
</dbReference>
<evidence type="ECO:0000256" key="1">
    <source>
        <dbReference type="ARBA" id="ARBA00023015"/>
    </source>
</evidence>
<dbReference type="GO" id="GO:0000976">
    <property type="term" value="F:transcription cis-regulatory region binding"/>
    <property type="evidence" value="ECO:0007669"/>
    <property type="project" value="TreeGrafter"/>
</dbReference>
<dbReference type="AlphaFoldDB" id="A0A5A7SAJ3"/>
<dbReference type="SUPFAM" id="SSF46689">
    <property type="entry name" value="Homeodomain-like"/>
    <property type="match status" value="1"/>
</dbReference>
<dbReference type="EMBL" id="VLNY01000004">
    <property type="protein sequence ID" value="KAA0023170.1"/>
    <property type="molecule type" value="Genomic_DNA"/>
</dbReference>
<evidence type="ECO:0000313" key="6">
    <source>
        <dbReference type="EMBL" id="KAA0023170.1"/>
    </source>
</evidence>
<sequence>MAERGRHGAGIQAVAARSGVAKSTIYRRWSSRDELIVDALAELFAVGETTLPDDPRAQLRVALRQLHEQWSDDRFRRIMRRVAADGSEAPGEYRRFRDQLVSRRRTLLLEILGRCVAAGLIRAETDLGWAADLLVAPVIVAAMTHRNDVTDEQLDFSLETVLSGLAPPRL</sequence>
<evidence type="ECO:0000259" key="5">
    <source>
        <dbReference type="PROSITE" id="PS50977"/>
    </source>
</evidence>
<dbReference type="InterPro" id="IPR036271">
    <property type="entry name" value="Tet_transcr_reg_TetR-rel_C_sf"/>
</dbReference>
<comment type="caution">
    <text evidence="6">The sequence shown here is derived from an EMBL/GenBank/DDBJ whole genome shotgun (WGS) entry which is preliminary data.</text>
</comment>
<evidence type="ECO:0000256" key="3">
    <source>
        <dbReference type="ARBA" id="ARBA00023163"/>
    </source>
</evidence>
<feature type="DNA-binding region" description="H-T-H motif" evidence="4">
    <location>
        <begin position="10"/>
        <end position="29"/>
    </location>
</feature>
<keyword evidence="7" id="KW-1185">Reference proteome</keyword>
<dbReference type="Proteomes" id="UP000322244">
    <property type="component" value="Unassembled WGS sequence"/>
</dbReference>
<dbReference type="SUPFAM" id="SSF48498">
    <property type="entry name" value="Tetracyclin repressor-like, C-terminal domain"/>
    <property type="match status" value="1"/>
</dbReference>
<dbReference type="Gene3D" id="1.10.10.60">
    <property type="entry name" value="Homeodomain-like"/>
    <property type="match status" value="1"/>
</dbReference>